<dbReference type="KEGG" id="goe:100902129"/>
<feature type="coiled-coil region" evidence="1">
    <location>
        <begin position="657"/>
        <end position="796"/>
    </location>
</feature>
<sequence>MWPFVKEFEDLPSLAAEAGLFREDLLESVTCTFSRIARQAGTADYHGKLMAGEHLKLLRALSNKKSIALHVMMSVENFRNFEALTSYEMDETDWERFLLRDASVFFVVVLQETLLRYKNNFDFSELVGELLMKPQTSRLFVMFSEFFNNKSRMFVEEFSYCVLFCSAMWQTSANRWKEWMGYKHLPEPFREDLCDNSANPAALAKRTSLLKRLTLTDCINPLFLRKKLESLVSDDLNNERRRFAFTLCVMEPENKENYKSLIRILAVCSELAHVDRIKSWLEDQARCDPNSEAVADWDDDEDWESIDEDEEASVEEDHIKSWNAIAYRMANNQFIDAIALLDNLAIPGATREDTERRNLIWGYAASHTNDRDLLKRARRILTASADKHPIANYWLAEMSVRLSSYPEASSFLDKARFELVAIPFDRGFLKPSTEEDYASRVKQLKETFRNPLRADYMCCRQGCDLKGIFRSSLGFNGIAQVTCGGDCLLNFHADCWKIVVQKDLDGGNKHRLGSACYTPDCPGRIILVKLFNSNMQSTKEYRWKDATDRQSSSPVDLERELLDALRLTIYQTKDHFSQSEILTLCRDISEGDCDRLATFVETCFREDQRLNPPWTKAQWLQAMQSHFEKKVEAPDIERINSDLNSLVLVERLSMDEVESINLEYSRVESELSELLNEECNLREEQHRLMKPFDNLAKLQDELEGLTQRERETDEAEKDLGTLRGVLDLKRKIQEDFKDELRREREKLSEADARLREGELKYISLRDERSDLLRVVKENALEARASLRRALMELNETRYVIASDSLLAVEQAVGRNIRAAEAQRNPDLKEMNRAAKRKNFELLNDIVTASRTLEETTKATTIDIQNGRLDAADVESREDCLQEWLQRYSNLPDLSAAVENQSLEHVARILG</sequence>
<dbReference type="GeneID" id="100902129"/>
<dbReference type="Pfam" id="PF19179">
    <property type="entry name" value="TTC3_DZIP3_dom"/>
    <property type="match status" value="1"/>
</dbReference>
<reference evidence="4" key="1">
    <citation type="submission" date="2025-08" db="UniProtKB">
        <authorList>
            <consortium name="RefSeq"/>
        </authorList>
    </citation>
    <scope>IDENTIFICATION</scope>
</reference>
<evidence type="ECO:0000259" key="2">
    <source>
        <dbReference type="Pfam" id="PF19179"/>
    </source>
</evidence>
<dbReference type="AlphaFoldDB" id="A0AAJ7SGN6"/>
<proteinExistence type="predicted"/>
<keyword evidence="3" id="KW-1185">Reference proteome</keyword>
<evidence type="ECO:0000313" key="3">
    <source>
        <dbReference type="Proteomes" id="UP000694867"/>
    </source>
</evidence>
<organism evidence="3 4">
    <name type="scientific">Galendromus occidentalis</name>
    <name type="common">western predatory mite</name>
    <dbReference type="NCBI Taxonomy" id="34638"/>
    <lineage>
        <taxon>Eukaryota</taxon>
        <taxon>Metazoa</taxon>
        <taxon>Ecdysozoa</taxon>
        <taxon>Arthropoda</taxon>
        <taxon>Chelicerata</taxon>
        <taxon>Arachnida</taxon>
        <taxon>Acari</taxon>
        <taxon>Parasitiformes</taxon>
        <taxon>Mesostigmata</taxon>
        <taxon>Gamasina</taxon>
        <taxon>Phytoseioidea</taxon>
        <taxon>Phytoseiidae</taxon>
        <taxon>Typhlodrominae</taxon>
        <taxon>Galendromus</taxon>
    </lineage>
</organism>
<keyword evidence="1" id="KW-0175">Coiled coil</keyword>
<feature type="domain" description="E3 ubiquitin-protein ligase TTC3/DZIP3" evidence="2">
    <location>
        <begin position="436"/>
        <end position="536"/>
    </location>
</feature>
<evidence type="ECO:0000256" key="1">
    <source>
        <dbReference type="SAM" id="Coils"/>
    </source>
</evidence>
<gene>
    <name evidence="4" type="primary">LOC100902129</name>
</gene>
<protein>
    <submittedName>
        <fullName evidence="4">Uncharacterized protein LOC100902129</fullName>
    </submittedName>
</protein>
<evidence type="ECO:0000313" key="4">
    <source>
        <dbReference type="RefSeq" id="XP_028967437.1"/>
    </source>
</evidence>
<dbReference type="InterPro" id="IPR043866">
    <property type="entry name" value="TTC3/DZIP3_dom"/>
</dbReference>
<accession>A0AAJ7SGN6</accession>
<name>A0AAJ7SGN6_9ACAR</name>
<dbReference type="Proteomes" id="UP000694867">
    <property type="component" value="Unplaced"/>
</dbReference>
<dbReference type="RefSeq" id="XP_028967437.1">
    <property type="nucleotide sequence ID" value="XM_029111604.1"/>
</dbReference>